<feature type="compositionally biased region" description="Basic and acidic residues" evidence="1">
    <location>
        <begin position="1"/>
        <end position="16"/>
    </location>
</feature>
<dbReference type="RefSeq" id="WP_345214892.1">
    <property type="nucleotide sequence ID" value="NZ_BAABGN010000002.1"/>
</dbReference>
<feature type="domain" description="Glycerophosphoryl diester phosphodiesterase membrane" evidence="3">
    <location>
        <begin position="295"/>
        <end position="420"/>
    </location>
</feature>
<proteinExistence type="predicted"/>
<keyword evidence="2" id="KW-1133">Transmembrane helix</keyword>
<organism evidence="4 6">
    <name type="scientific">Georgenia halophila</name>
    <dbReference type="NCBI Taxonomy" id="620889"/>
    <lineage>
        <taxon>Bacteria</taxon>
        <taxon>Bacillati</taxon>
        <taxon>Actinomycetota</taxon>
        <taxon>Actinomycetes</taxon>
        <taxon>Micrococcales</taxon>
        <taxon>Bogoriellaceae</taxon>
        <taxon>Georgenia</taxon>
    </lineage>
</organism>
<keyword evidence="2" id="KW-0812">Transmembrane</keyword>
<feature type="transmembrane region" description="Helical" evidence="2">
    <location>
        <begin position="152"/>
        <end position="179"/>
    </location>
</feature>
<dbReference type="EMBL" id="BAABGN010000002">
    <property type="protein sequence ID" value="GAA4416921.1"/>
    <property type="molecule type" value="Genomic_DNA"/>
</dbReference>
<comment type="caution">
    <text evidence="4">The sequence shown here is derived from an EMBL/GenBank/DDBJ whole genome shotgun (WGS) entry which is preliminary data.</text>
</comment>
<feature type="transmembrane region" description="Helical" evidence="2">
    <location>
        <begin position="383"/>
        <end position="413"/>
    </location>
</feature>
<name>A0ABP8KUE1_9MICO</name>
<feature type="transmembrane region" description="Helical" evidence="2">
    <location>
        <begin position="199"/>
        <end position="228"/>
    </location>
</feature>
<reference evidence="4" key="3">
    <citation type="submission" date="2023-12" db="EMBL/GenBank/DDBJ databases">
        <authorList>
            <person name="Sun Q."/>
            <person name="Inoue M."/>
        </authorList>
    </citation>
    <scope>NUCLEOTIDE SEQUENCE</scope>
    <source>
        <strain evidence="4">JCM 17810</strain>
    </source>
</reference>
<keyword evidence="2" id="KW-0472">Membrane</keyword>
<dbReference type="PANTHER" id="PTHR33133">
    <property type="entry name" value="OS08G0107100 PROTEIN-RELATED"/>
    <property type="match status" value="1"/>
</dbReference>
<sequence>MSSRPEDDGTPEHDAGRYGPYSGPPDGEQPRYAPPTQHGQPTQPSPWGPDPAPQPGQYTQYTQPTQPSPWGGEPGQRPGQPWGQPPVPPSWGGDPSQQPGQYGQYGDAAQQQVPRGFTGADRPGIIPLRPMNIGEILDGAFRAIRANPRATFGLSLLVMGVTAVIEALVLSFTVGSTLLPLMGQTTPTLGMEELGTGAITSLVGLLAVSVAVYIASIVLTALLIVSVSQSVVGRVATIRQVWHSARGQLWRLIGLTLLLALGWTVVLVVVITALVLLGVALVEGGGNNPFITGLLIFLLFLGACVVMGYFVVRLTLSAPALMLERIGPFSAIRRSWALSRRQFWRLFGVLALAAIIVAILTYAMMIPLTMASSLFSGSQEALVITSIVMGVLSVLVSALTTPFLAAVVALAYIDIRMRKEGLDVTLAQSARPAEAG</sequence>
<dbReference type="Proteomes" id="UP001500622">
    <property type="component" value="Unassembled WGS sequence"/>
</dbReference>
<feature type="compositionally biased region" description="Low complexity" evidence="1">
    <location>
        <begin position="90"/>
        <end position="112"/>
    </location>
</feature>
<feature type="region of interest" description="Disordered" evidence="1">
    <location>
        <begin position="1"/>
        <end position="123"/>
    </location>
</feature>
<feature type="compositionally biased region" description="Pro residues" evidence="1">
    <location>
        <begin position="43"/>
        <end position="54"/>
    </location>
</feature>
<evidence type="ECO:0000313" key="6">
    <source>
        <dbReference type="Proteomes" id="UP001500622"/>
    </source>
</evidence>
<evidence type="ECO:0000256" key="2">
    <source>
        <dbReference type="SAM" id="Phobius"/>
    </source>
</evidence>
<dbReference type="InterPro" id="IPR018476">
    <property type="entry name" value="GlyceroP-diester-Pdiesterase_M"/>
</dbReference>
<evidence type="ECO:0000313" key="5">
    <source>
        <dbReference type="EMBL" id="GAA4420471.1"/>
    </source>
</evidence>
<gene>
    <name evidence="4" type="ORF">GCM10023169_04790</name>
    <name evidence="5" type="ORF">GCM10023169_12400</name>
</gene>
<evidence type="ECO:0000313" key="4">
    <source>
        <dbReference type="EMBL" id="GAA4416921.1"/>
    </source>
</evidence>
<dbReference type="PANTHER" id="PTHR33133:SF1">
    <property type="entry name" value="EXPRESSED PROTEIN-RELATED"/>
    <property type="match status" value="1"/>
</dbReference>
<dbReference type="Pfam" id="PF10110">
    <property type="entry name" value="GPDPase_memb"/>
    <property type="match status" value="1"/>
</dbReference>
<reference evidence="6" key="2">
    <citation type="journal article" date="2019" name="Int. J. Syst. Evol. Microbiol.">
        <title>The Global Catalogue of Microorganisms (GCM) 10K type strain sequencing project: providing services to taxonomists for standard genome sequencing and annotation.</title>
        <authorList>
            <consortium name="The Broad Institute Genomics Platform"/>
            <consortium name="The Broad Institute Genome Sequencing Center for Infectious Disease"/>
            <person name="Wu L."/>
            <person name="Ma J."/>
        </authorList>
    </citation>
    <scope>NUCLEOTIDE SEQUENCE [LARGE SCALE GENOMIC DNA]</scope>
    <source>
        <strain evidence="6">JCM 17810</strain>
    </source>
</reference>
<dbReference type="EMBL" id="BAABGN010000004">
    <property type="protein sequence ID" value="GAA4420471.1"/>
    <property type="molecule type" value="Genomic_DNA"/>
</dbReference>
<evidence type="ECO:0000259" key="3">
    <source>
        <dbReference type="Pfam" id="PF10110"/>
    </source>
</evidence>
<feature type="transmembrane region" description="Helical" evidence="2">
    <location>
        <begin position="294"/>
        <end position="316"/>
    </location>
</feature>
<protein>
    <recommendedName>
        <fullName evidence="3">Glycerophosphoryl diester phosphodiesterase membrane domain-containing protein</fullName>
    </recommendedName>
</protein>
<feature type="transmembrane region" description="Helical" evidence="2">
    <location>
        <begin position="343"/>
        <end position="363"/>
    </location>
</feature>
<reference evidence="4" key="1">
    <citation type="journal article" date="2014" name="Int. J. Syst. Evol. Microbiol.">
        <title>Complete genome of a new Firmicutes species belonging to the dominant human colonic microbiota ('Ruminococcus bicirculans') reveals two chromosomes and a selective capacity to utilize plant glucans.</title>
        <authorList>
            <consortium name="NISC Comparative Sequencing Program"/>
            <person name="Wegmann U."/>
            <person name="Louis P."/>
            <person name="Goesmann A."/>
            <person name="Henrissat B."/>
            <person name="Duncan S.H."/>
            <person name="Flint H.J."/>
        </authorList>
    </citation>
    <scope>NUCLEOTIDE SEQUENCE</scope>
    <source>
        <strain evidence="4">JCM 17810</strain>
    </source>
</reference>
<evidence type="ECO:0000256" key="1">
    <source>
        <dbReference type="SAM" id="MobiDB-lite"/>
    </source>
</evidence>
<feature type="transmembrane region" description="Helical" evidence="2">
    <location>
        <begin position="249"/>
        <end position="282"/>
    </location>
</feature>
<keyword evidence="6" id="KW-1185">Reference proteome</keyword>
<feature type="compositionally biased region" description="Low complexity" evidence="1">
    <location>
        <begin position="55"/>
        <end position="82"/>
    </location>
</feature>
<accession>A0ABP8KUE1</accession>